<keyword evidence="2" id="KW-1185">Reference proteome</keyword>
<sequence length="182" mass="19676">MEDVGSTVGLQFIIKILVVGCKMVDKEEPENQPLSTENHFLPVIAKGMLMLDQVTGEGSHSMWVIRLSQQKSDPSPSALSRDAKGLGHGHSETCAETYRLEMQVSECNERLSDLKDTIKELWVKLDQTGSVEEICYAGIPLQNSTPPPSSDLSPLNPSRASVASLTHNTSLNSLIASGNAGE</sequence>
<reference evidence="1" key="1">
    <citation type="submission" date="2022-06" db="EMBL/GenBank/DDBJ databases">
        <authorList>
            <consortium name="SYNGENTA / RWTH Aachen University"/>
        </authorList>
    </citation>
    <scope>NUCLEOTIDE SEQUENCE</scope>
</reference>
<name>A0AAV0BV16_PHAPC</name>
<proteinExistence type="predicted"/>
<dbReference type="Proteomes" id="UP001153365">
    <property type="component" value="Unassembled WGS sequence"/>
</dbReference>
<accession>A0AAV0BV16</accession>
<evidence type="ECO:0000313" key="2">
    <source>
        <dbReference type="Proteomes" id="UP001153365"/>
    </source>
</evidence>
<evidence type="ECO:0000313" key="1">
    <source>
        <dbReference type="EMBL" id="CAH7689444.1"/>
    </source>
</evidence>
<protein>
    <submittedName>
        <fullName evidence="1">Uncharacterized protein</fullName>
    </submittedName>
</protein>
<dbReference type="AlphaFoldDB" id="A0AAV0BV16"/>
<organism evidence="1 2">
    <name type="scientific">Phakopsora pachyrhizi</name>
    <name type="common">Asian soybean rust disease fungus</name>
    <dbReference type="NCBI Taxonomy" id="170000"/>
    <lineage>
        <taxon>Eukaryota</taxon>
        <taxon>Fungi</taxon>
        <taxon>Dikarya</taxon>
        <taxon>Basidiomycota</taxon>
        <taxon>Pucciniomycotina</taxon>
        <taxon>Pucciniomycetes</taxon>
        <taxon>Pucciniales</taxon>
        <taxon>Phakopsoraceae</taxon>
        <taxon>Phakopsora</taxon>
    </lineage>
</organism>
<comment type="caution">
    <text evidence="1">The sequence shown here is derived from an EMBL/GenBank/DDBJ whole genome shotgun (WGS) entry which is preliminary data.</text>
</comment>
<gene>
    <name evidence="1" type="ORF">PPACK8108_LOCUS24525</name>
</gene>
<dbReference type="EMBL" id="CALTRL010006078">
    <property type="protein sequence ID" value="CAH7689444.1"/>
    <property type="molecule type" value="Genomic_DNA"/>
</dbReference>